<reference evidence="5" key="1">
    <citation type="submission" date="2012-05" db="EMBL/GenBank/DDBJ databases">
        <authorList>
            <person name="Krishnakumar V."/>
            <person name="Cheung F."/>
            <person name="Xiao Y."/>
            <person name="Chan A."/>
            <person name="Moskal W.A."/>
            <person name="Town C.D."/>
        </authorList>
    </citation>
    <scope>NUCLEOTIDE SEQUENCE</scope>
</reference>
<feature type="chain" id="PRO_5018542824" description="Cystatin domain-containing protein" evidence="3">
    <location>
        <begin position="20"/>
        <end position="122"/>
    </location>
</feature>
<dbReference type="Pfam" id="PF16845">
    <property type="entry name" value="SQAPI"/>
    <property type="match status" value="1"/>
</dbReference>
<dbReference type="GO" id="GO:0004869">
    <property type="term" value="F:cysteine-type endopeptidase inhibitor activity"/>
    <property type="evidence" value="ECO:0007669"/>
    <property type="project" value="UniProtKB-KW"/>
</dbReference>
<dbReference type="OrthoDB" id="2016588at2759"/>
<keyword evidence="2" id="KW-0789">Thiol protease inhibitor</keyword>
<dbReference type="SUPFAM" id="SSF54403">
    <property type="entry name" value="Cystatin/monellin"/>
    <property type="match status" value="1"/>
</dbReference>
<sequence length="122" mass="13330">MRFDRVLIVSLLILSAVSGFSAALRQKGAFVGGYTPIKDLNDPHVKEIANFAVSEYDKQSGAKLRLVKVVSGDSQVVAGTNYRLVIAAKGGSRSAAASNYEALVYERSWEHFRNLTSFKPVH</sequence>
<evidence type="ECO:0000256" key="2">
    <source>
        <dbReference type="ARBA" id="ARBA00022704"/>
    </source>
</evidence>
<evidence type="ECO:0000256" key="1">
    <source>
        <dbReference type="ARBA" id="ARBA00022690"/>
    </source>
</evidence>
<feature type="domain" description="Cystatin" evidence="4">
    <location>
        <begin position="29"/>
        <end position="121"/>
    </location>
</feature>
<dbReference type="InterPro" id="IPR000010">
    <property type="entry name" value="Cystatin_dom"/>
</dbReference>
<dbReference type="AlphaFoldDB" id="I3S7B2"/>
<dbReference type="PANTHER" id="PTHR47364:SF2">
    <property type="entry name" value="CYSTEINE PROTEINASE INHIBITOR 5"/>
    <property type="match status" value="1"/>
</dbReference>
<dbReference type="PANTHER" id="PTHR47364">
    <property type="entry name" value="CYSTEINE PROTEINASE INHIBITOR 5"/>
    <property type="match status" value="1"/>
</dbReference>
<dbReference type="GeneID" id="130726383"/>
<dbReference type="EMBL" id="BT136359">
    <property type="protein sequence ID" value="AFK36154.1"/>
    <property type="molecule type" value="mRNA"/>
</dbReference>
<dbReference type="SMART" id="SM00043">
    <property type="entry name" value="CY"/>
    <property type="match status" value="1"/>
</dbReference>
<dbReference type="InterPro" id="IPR046350">
    <property type="entry name" value="Cystatin_sf"/>
</dbReference>
<dbReference type="SMR" id="I3S7B2"/>
<dbReference type="KEGG" id="lja:130726383"/>
<name>I3S7B2_LOTJA</name>
<evidence type="ECO:0000256" key="3">
    <source>
        <dbReference type="SAM" id="SignalP"/>
    </source>
</evidence>
<feature type="signal peptide" evidence="3">
    <location>
        <begin position="1"/>
        <end position="19"/>
    </location>
</feature>
<organism evidence="5">
    <name type="scientific">Lotus japonicus</name>
    <name type="common">Lotus corniculatus var. japonicus</name>
    <dbReference type="NCBI Taxonomy" id="34305"/>
    <lineage>
        <taxon>Eukaryota</taxon>
        <taxon>Viridiplantae</taxon>
        <taxon>Streptophyta</taxon>
        <taxon>Embryophyta</taxon>
        <taxon>Tracheophyta</taxon>
        <taxon>Spermatophyta</taxon>
        <taxon>Magnoliopsida</taxon>
        <taxon>eudicotyledons</taxon>
        <taxon>Gunneridae</taxon>
        <taxon>Pentapetalae</taxon>
        <taxon>rosids</taxon>
        <taxon>fabids</taxon>
        <taxon>Fabales</taxon>
        <taxon>Fabaceae</taxon>
        <taxon>Papilionoideae</taxon>
        <taxon>50 kb inversion clade</taxon>
        <taxon>NPAAA clade</taxon>
        <taxon>Hologalegina</taxon>
        <taxon>robinioid clade</taxon>
        <taxon>Loteae</taxon>
        <taxon>Lotus</taxon>
    </lineage>
</organism>
<dbReference type="CDD" id="cd00042">
    <property type="entry name" value="CY"/>
    <property type="match status" value="1"/>
</dbReference>
<dbReference type="RefSeq" id="XP_057433626.1">
    <property type="nucleotide sequence ID" value="XM_057577643.1"/>
</dbReference>
<evidence type="ECO:0000313" key="5">
    <source>
        <dbReference type="EMBL" id="AFK36154.1"/>
    </source>
</evidence>
<proteinExistence type="evidence at transcript level"/>
<keyword evidence="1" id="KW-0646">Protease inhibitor</keyword>
<protein>
    <recommendedName>
        <fullName evidence="4">Cystatin domain-containing protein</fullName>
    </recommendedName>
</protein>
<evidence type="ECO:0000259" key="4">
    <source>
        <dbReference type="SMART" id="SM00043"/>
    </source>
</evidence>
<dbReference type="Gene3D" id="3.10.450.10">
    <property type="match status" value="1"/>
</dbReference>
<accession>I3S7B2</accession>
<dbReference type="OMA" id="YERSWEH"/>
<keyword evidence="3" id="KW-0732">Signal</keyword>